<dbReference type="PROSITE" id="PS50975">
    <property type="entry name" value="ATP_GRASP"/>
    <property type="match status" value="1"/>
</dbReference>
<comment type="caution">
    <text evidence="3">The sequence shown here is derived from an EMBL/GenBank/DDBJ whole genome shotgun (WGS) entry which is preliminary data.</text>
</comment>
<dbReference type="SUPFAM" id="SSF56059">
    <property type="entry name" value="Glutathione synthetase ATP-binding domain-like"/>
    <property type="match status" value="1"/>
</dbReference>
<proteinExistence type="predicted"/>
<feature type="domain" description="ATP-grasp" evidence="2">
    <location>
        <begin position="71"/>
        <end position="321"/>
    </location>
</feature>
<sequence>MNKDYLRIAGNVHLSYYVEAADILGIKYNIIFKNLTARFEYQGRHWFINNTALPVNNAPSSRLARAKNYANRILDLAGVPVPKQAKVETVEEAIDFFNTYKQVVLKPSQNLGGKGISILPQTEEDVRKAYQYAADHDKHQNVLIEQYIHGENYRILAIGEKVIGVVKRLPAIVTGDGVSTIKQLIENTNELRKTRLLMPIPIDEETVKHLTHLNLSLETILGNGIETTVRSNTNLTTGGTTEECSEIVHPFYKELAVKALKALDLEFGGVDLITNDITQPTECAINEVNYNPGLRLHYKVDKGEVKKVAVPIMEYIRDRYLAIK</sequence>
<keyword evidence="1" id="KW-0067">ATP-binding</keyword>
<gene>
    <name evidence="3" type="ORF">UT34_C0001G0432</name>
</gene>
<evidence type="ECO:0000313" key="3">
    <source>
        <dbReference type="EMBL" id="KKR06392.1"/>
    </source>
</evidence>
<dbReference type="EMBL" id="LBWK01000001">
    <property type="protein sequence ID" value="KKR06392.1"/>
    <property type="molecule type" value="Genomic_DNA"/>
</dbReference>
<dbReference type="InterPro" id="IPR004218">
    <property type="entry name" value="GSHS_ATP-bd"/>
</dbReference>
<dbReference type="GO" id="GO:0005737">
    <property type="term" value="C:cytoplasm"/>
    <property type="evidence" value="ECO:0007669"/>
    <property type="project" value="TreeGrafter"/>
</dbReference>
<dbReference type="Proteomes" id="UP000034799">
    <property type="component" value="Unassembled WGS sequence"/>
</dbReference>
<reference evidence="3 4" key="1">
    <citation type="journal article" date="2015" name="Nature">
        <title>rRNA introns, odd ribosomes, and small enigmatic genomes across a large radiation of phyla.</title>
        <authorList>
            <person name="Brown C.T."/>
            <person name="Hug L.A."/>
            <person name="Thomas B.C."/>
            <person name="Sharon I."/>
            <person name="Castelle C.J."/>
            <person name="Singh A."/>
            <person name="Wilkins M.J."/>
            <person name="Williams K.H."/>
            <person name="Banfield J.F."/>
        </authorList>
    </citation>
    <scope>NUCLEOTIDE SEQUENCE [LARGE SCALE GENOMIC DNA]</scope>
</reference>
<dbReference type="InterPro" id="IPR013815">
    <property type="entry name" value="ATP_grasp_subdomain_1"/>
</dbReference>
<dbReference type="Pfam" id="PF08443">
    <property type="entry name" value="RimK"/>
    <property type="match status" value="1"/>
</dbReference>
<evidence type="ECO:0000256" key="1">
    <source>
        <dbReference type="PROSITE-ProRule" id="PRU00409"/>
    </source>
</evidence>
<evidence type="ECO:0000313" key="4">
    <source>
        <dbReference type="Proteomes" id="UP000034799"/>
    </source>
</evidence>
<organism evidence="3 4">
    <name type="scientific">candidate division WS6 bacterium GW2011_GWF2_39_15</name>
    <dbReference type="NCBI Taxonomy" id="1619100"/>
    <lineage>
        <taxon>Bacteria</taxon>
        <taxon>Candidatus Dojkabacteria</taxon>
    </lineage>
</organism>
<name>A0A0G0QXM0_9BACT</name>
<dbReference type="Gene3D" id="3.30.470.20">
    <property type="entry name" value="ATP-grasp fold, B domain"/>
    <property type="match status" value="1"/>
</dbReference>
<dbReference type="GO" id="GO:0004363">
    <property type="term" value="F:glutathione synthase activity"/>
    <property type="evidence" value="ECO:0007669"/>
    <property type="project" value="InterPro"/>
</dbReference>
<accession>A0A0G0QXM0</accession>
<dbReference type="InterPro" id="IPR013651">
    <property type="entry name" value="ATP-grasp_RimK-type"/>
</dbReference>
<dbReference type="GO" id="GO:0018169">
    <property type="term" value="F:ribosomal S6-glutamic acid ligase activity"/>
    <property type="evidence" value="ECO:0007669"/>
    <property type="project" value="TreeGrafter"/>
</dbReference>
<dbReference type="GO" id="GO:0046872">
    <property type="term" value="F:metal ion binding"/>
    <property type="evidence" value="ECO:0007669"/>
    <property type="project" value="InterPro"/>
</dbReference>
<dbReference type="PANTHER" id="PTHR21621">
    <property type="entry name" value="RIBOSOMAL PROTEIN S6 MODIFICATION PROTEIN"/>
    <property type="match status" value="1"/>
</dbReference>
<dbReference type="Gene3D" id="3.30.1490.20">
    <property type="entry name" value="ATP-grasp fold, A domain"/>
    <property type="match status" value="1"/>
</dbReference>
<dbReference type="Pfam" id="PF02955">
    <property type="entry name" value="GSH-S_ATP"/>
    <property type="match status" value="1"/>
</dbReference>
<dbReference type="AlphaFoldDB" id="A0A0G0QXM0"/>
<protein>
    <submittedName>
        <fullName evidence="3">Cyanophycin synthetase</fullName>
    </submittedName>
</protein>
<dbReference type="InterPro" id="IPR011761">
    <property type="entry name" value="ATP-grasp"/>
</dbReference>
<dbReference type="PANTHER" id="PTHR21621:SF0">
    <property type="entry name" value="BETA-CITRYLGLUTAMATE SYNTHASE B-RELATED"/>
    <property type="match status" value="1"/>
</dbReference>
<keyword evidence="1" id="KW-0547">Nucleotide-binding</keyword>
<dbReference type="GO" id="GO:0009432">
    <property type="term" value="P:SOS response"/>
    <property type="evidence" value="ECO:0007669"/>
    <property type="project" value="TreeGrafter"/>
</dbReference>
<dbReference type="GO" id="GO:0005524">
    <property type="term" value="F:ATP binding"/>
    <property type="evidence" value="ECO:0007669"/>
    <property type="project" value="UniProtKB-UniRule"/>
</dbReference>
<dbReference type="STRING" id="1619100.UT34_C0001G0432"/>
<evidence type="ECO:0000259" key="2">
    <source>
        <dbReference type="PROSITE" id="PS50975"/>
    </source>
</evidence>